<dbReference type="AlphaFoldDB" id="A0A2G5TZD6"/>
<evidence type="ECO:0000256" key="1">
    <source>
        <dbReference type="SAM" id="MobiDB-lite"/>
    </source>
</evidence>
<name>A0A2G5TZD6_9PELO</name>
<dbReference type="Gene3D" id="3.40.33.10">
    <property type="entry name" value="CAP"/>
    <property type="match status" value="1"/>
</dbReference>
<evidence type="ECO:0008006" key="5">
    <source>
        <dbReference type="Google" id="ProtNLM"/>
    </source>
</evidence>
<feature type="region of interest" description="Disordered" evidence="1">
    <location>
        <begin position="189"/>
        <end position="224"/>
    </location>
</feature>
<organism evidence="3 4">
    <name type="scientific">Caenorhabditis nigoni</name>
    <dbReference type="NCBI Taxonomy" id="1611254"/>
    <lineage>
        <taxon>Eukaryota</taxon>
        <taxon>Metazoa</taxon>
        <taxon>Ecdysozoa</taxon>
        <taxon>Nematoda</taxon>
        <taxon>Chromadorea</taxon>
        <taxon>Rhabditida</taxon>
        <taxon>Rhabditina</taxon>
        <taxon>Rhabditomorpha</taxon>
        <taxon>Rhabditoidea</taxon>
        <taxon>Rhabditidae</taxon>
        <taxon>Peloderinae</taxon>
        <taxon>Caenorhabditis</taxon>
    </lineage>
</organism>
<evidence type="ECO:0000313" key="4">
    <source>
        <dbReference type="Proteomes" id="UP000230233"/>
    </source>
</evidence>
<evidence type="ECO:0000256" key="2">
    <source>
        <dbReference type="SAM" id="SignalP"/>
    </source>
</evidence>
<feature type="chain" id="PRO_5013606483" description="SCP domain-containing protein" evidence="2">
    <location>
        <begin position="21"/>
        <end position="246"/>
    </location>
</feature>
<dbReference type="EMBL" id="PDUG01000004">
    <property type="protein sequence ID" value="PIC32669.1"/>
    <property type="molecule type" value="Genomic_DNA"/>
</dbReference>
<feature type="signal peptide" evidence="2">
    <location>
        <begin position="1"/>
        <end position="20"/>
    </location>
</feature>
<proteinExistence type="predicted"/>
<dbReference type="Proteomes" id="UP000230233">
    <property type="component" value="Chromosome IV"/>
</dbReference>
<protein>
    <recommendedName>
        <fullName evidence="5">SCP domain-containing protein</fullName>
    </recommendedName>
</protein>
<keyword evidence="4" id="KW-1185">Reference proteome</keyword>
<sequence>MKTFIVLIGILASVYLQSNAIKMEVKSIANKEEYLKGINDLRRDYAKRARVPNMNKLVWDDFLETRTQMNDRSGEKKTMRVCYRNGDAEAQKSAKRNTDYYTNADNRADLIKEYEQFHTTGMEELTPGHQKIGCSPAETEVGVHNSTDKVTYGVLCYMEPDGTGQSWLVAAGEAGTACDKGFVNDDGLCSPVQKAQPSARSGSGSGSGAGPTSGPASSENSTPITDGASYARVGILALLLVVSMIF</sequence>
<dbReference type="InterPro" id="IPR035940">
    <property type="entry name" value="CAP_sf"/>
</dbReference>
<gene>
    <name evidence="3" type="primary">Cnig_chr_IV.g12908</name>
    <name evidence="3" type="ORF">B9Z55_012908</name>
</gene>
<dbReference type="OrthoDB" id="5892894at2759"/>
<evidence type="ECO:0000313" key="3">
    <source>
        <dbReference type="EMBL" id="PIC32669.1"/>
    </source>
</evidence>
<reference evidence="4" key="1">
    <citation type="submission" date="2017-10" db="EMBL/GenBank/DDBJ databases">
        <title>Rapid genome shrinkage in a self-fertile nematode reveals novel sperm competition proteins.</title>
        <authorList>
            <person name="Yin D."/>
            <person name="Schwarz E.M."/>
            <person name="Thomas C.G."/>
            <person name="Felde R.L."/>
            <person name="Korf I.F."/>
            <person name="Cutter A.D."/>
            <person name="Schartner C.M."/>
            <person name="Ralston E.J."/>
            <person name="Meyer B.J."/>
            <person name="Haag E.S."/>
        </authorList>
    </citation>
    <scope>NUCLEOTIDE SEQUENCE [LARGE SCALE GENOMIC DNA]</scope>
    <source>
        <strain evidence="4">JU1422</strain>
    </source>
</reference>
<comment type="caution">
    <text evidence="3">The sequence shown here is derived from an EMBL/GenBank/DDBJ whole genome shotgun (WGS) entry which is preliminary data.</text>
</comment>
<accession>A0A2G5TZD6</accession>
<keyword evidence="2" id="KW-0732">Signal</keyword>